<reference evidence="8 9" key="1">
    <citation type="submission" date="2015-03" db="EMBL/GenBank/DDBJ databases">
        <title>Caedibacter varicaedens, whole genome shotgun sequence.</title>
        <authorList>
            <person name="Suzuki H."/>
            <person name="Dapper A.L."/>
            <person name="Gibson A.K."/>
            <person name="Jackson C."/>
            <person name="Lee H."/>
            <person name="Pejaver V.R."/>
            <person name="Doak T."/>
            <person name="Lynch M."/>
        </authorList>
    </citation>
    <scope>NUCLEOTIDE SEQUENCE [LARGE SCALE GENOMIC DNA]</scope>
</reference>
<evidence type="ECO:0000313" key="8">
    <source>
        <dbReference type="EMBL" id="GAO98787.1"/>
    </source>
</evidence>
<dbReference type="Proteomes" id="UP000036771">
    <property type="component" value="Unassembled WGS sequence"/>
</dbReference>
<protein>
    <submittedName>
        <fullName evidence="8">Bacterial type II secretion system protein F domain protein</fullName>
    </submittedName>
</protein>
<evidence type="ECO:0000313" key="9">
    <source>
        <dbReference type="Proteomes" id="UP000036771"/>
    </source>
</evidence>
<evidence type="ECO:0000256" key="3">
    <source>
        <dbReference type="ARBA" id="ARBA00022692"/>
    </source>
</evidence>
<evidence type="ECO:0000256" key="4">
    <source>
        <dbReference type="ARBA" id="ARBA00022989"/>
    </source>
</evidence>
<feature type="transmembrane region" description="Helical" evidence="6">
    <location>
        <begin position="128"/>
        <end position="146"/>
    </location>
</feature>
<accession>A0A0K8ME81</accession>
<sequence length="329" mass="37401">MENTQIFLILFISLFILFIFFVSFTISYLDEKKKLSHRIDTVMNHNNHFLVETENFSVFKKTQESLLEKKISQYLRHRPQTENAVRLKLYRAGMSGHLGRLFIGMALTSTVLVMIISNVGTFNHGYDIPLGIILAISLTYLALNFLENRFRKKVTEQLPLAIDIILRGIKSGSSVEKTFAIVVKEIGMPLKDEFSRIIQKIEFGVSFDNALHEAADRVGLSDFYFFSTALIIQRKGGGSLSEILENIIISLNRSNEIRAKIQVFSAEAKVTAYILGSLPIVIWGVMMHFNPTYLDFFRFEEMGHKMLMIAGGLIACAGIMIKQLMKIKV</sequence>
<dbReference type="OrthoDB" id="9803381at2"/>
<feature type="transmembrane region" description="Helical" evidence="6">
    <location>
        <begin position="98"/>
        <end position="116"/>
    </location>
</feature>
<feature type="domain" description="Type II secretion system protein GspF" evidence="7">
    <location>
        <begin position="165"/>
        <end position="287"/>
    </location>
</feature>
<comment type="subcellular location">
    <subcellularLocation>
        <location evidence="1">Cell membrane</location>
        <topology evidence="1">Multi-pass membrane protein</topology>
    </subcellularLocation>
</comment>
<dbReference type="InterPro" id="IPR042094">
    <property type="entry name" value="T2SS_GspF_sf"/>
</dbReference>
<keyword evidence="2" id="KW-1003">Cell membrane</keyword>
<evidence type="ECO:0000259" key="7">
    <source>
        <dbReference type="Pfam" id="PF00482"/>
    </source>
</evidence>
<dbReference type="Gene3D" id="1.20.81.30">
    <property type="entry name" value="Type II secretion system (T2SS), domain F"/>
    <property type="match status" value="1"/>
</dbReference>
<name>A0A0K8ME81_9PROT</name>
<dbReference type="PANTHER" id="PTHR35007">
    <property type="entry name" value="INTEGRAL MEMBRANE PROTEIN-RELATED"/>
    <property type="match status" value="1"/>
</dbReference>
<dbReference type="STRING" id="1629334.Cva_01456"/>
<dbReference type="Pfam" id="PF00482">
    <property type="entry name" value="T2SSF"/>
    <property type="match status" value="1"/>
</dbReference>
<keyword evidence="4 6" id="KW-1133">Transmembrane helix</keyword>
<evidence type="ECO:0000256" key="6">
    <source>
        <dbReference type="SAM" id="Phobius"/>
    </source>
</evidence>
<comment type="caution">
    <text evidence="8">The sequence shown here is derived from an EMBL/GenBank/DDBJ whole genome shotgun (WGS) entry which is preliminary data.</text>
</comment>
<dbReference type="GO" id="GO:0005886">
    <property type="term" value="C:plasma membrane"/>
    <property type="evidence" value="ECO:0007669"/>
    <property type="project" value="UniProtKB-SubCell"/>
</dbReference>
<gene>
    <name evidence="8" type="ORF">Cva_01456</name>
</gene>
<evidence type="ECO:0000256" key="2">
    <source>
        <dbReference type="ARBA" id="ARBA00022475"/>
    </source>
</evidence>
<keyword evidence="3 6" id="KW-0812">Transmembrane</keyword>
<dbReference type="PANTHER" id="PTHR35007:SF1">
    <property type="entry name" value="PILUS ASSEMBLY PROTEIN"/>
    <property type="match status" value="1"/>
</dbReference>
<keyword evidence="5 6" id="KW-0472">Membrane</keyword>
<dbReference type="EMBL" id="BBVC01000092">
    <property type="protein sequence ID" value="GAO98787.1"/>
    <property type="molecule type" value="Genomic_DNA"/>
</dbReference>
<dbReference type="AlphaFoldDB" id="A0A0K8ME81"/>
<feature type="transmembrane region" description="Helical" evidence="6">
    <location>
        <begin position="270"/>
        <end position="290"/>
    </location>
</feature>
<organism evidence="8 9">
    <name type="scientific">Caedimonas varicaedens</name>
    <dbReference type="NCBI Taxonomy" id="1629334"/>
    <lineage>
        <taxon>Bacteria</taxon>
        <taxon>Pseudomonadati</taxon>
        <taxon>Pseudomonadota</taxon>
        <taxon>Alphaproteobacteria</taxon>
        <taxon>Holosporales</taxon>
        <taxon>Caedimonadaceae</taxon>
        <taxon>Caedimonas</taxon>
    </lineage>
</organism>
<feature type="transmembrane region" description="Helical" evidence="6">
    <location>
        <begin position="302"/>
        <end position="321"/>
    </location>
</feature>
<keyword evidence="9" id="KW-1185">Reference proteome</keyword>
<evidence type="ECO:0000256" key="5">
    <source>
        <dbReference type="ARBA" id="ARBA00023136"/>
    </source>
</evidence>
<feature type="transmembrane region" description="Helical" evidence="6">
    <location>
        <begin position="6"/>
        <end position="29"/>
    </location>
</feature>
<dbReference type="InterPro" id="IPR018076">
    <property type="entry name" value="T2SS_GspF_dom"/>
</dbReference>
<proteinExistence type="predicted"/>
<evidence type="ECO:0000256" key="1">
    <source>
        <dbReference type="ARBA" id="ARBA00004651"/>
    </source>
</evidence>